<dbReference type="Gene3D" id="1.20.1290.10">
    <property type="entry name" value="AhpD-like"/>
    <property type="match status" value="1"/>
</dbReference>
<organism evidence="1 2">
    <name type="scientific">Frondihabitans cladoniiphilus</name>
    <dbReference type="NCBI Taxonomy" id="715785"/>
    <lineage>
        <taxon>Bacteria</taxon>
        <taxon>Bacillati</taxon>
        <taxon>Actinomycetota</taxon>
        <taxon>Actinomycetes</taxon>
        <taxon>Micrococcales</taxon>
        <taxon>Microbacteriaceae</taxon>
        <taxon>Frondihabitans</taxon>
    </lineage>
</organism>
<name>A0ABP8VLP2_9MICO</name>
<keyword evidence="2" id="KW-1185">Reference proteome</keyword>
<comment type="caution">
    <text evidence="1">The sequence shown here is derived from an EMBL/GenBank/DDBJ whole genome shotgun (WGS) entry which is preliminary data.</text>
</comment>
<dbReference type="SUPFAM" id="SSF69118">
    <property type="entry name" value="AhpD-like"/>
    <property type="match status" value="1"/>
</dbReference>
<accession>A0ABP8VLP2</accession>
<dbReference type="Proteomes" id="UP001501295">
    <property type="component" value="Unassembled WGS sequence"/>
</dbReference>
<dbReference type="RefSeq" id="WP_345373158.1">
    <property type="nucleotide sequence ID" value="NZ_BAABLM010000001.1"/>
</dbReference>
<proteinExistence type="predicted"/>
<protein>
    <submittedName>
        <fullName evidence="1">CMD domain protein</fullName>
    </submittedName>
</protein>
<dbReference type="InterPro" id="IPR029032">
    <property type="entry name" value="AhpD-like"/>
</dbReference>
<evidence type="ECO:0000313" key="1">
    <source>
        <dbReference type="EMBL" id="GAA4667176.1"/>
    </source>
</evidence>
<gene>
    <name evidence="1" type="ORF">GCM10025780_06580</name>
</gene>
<dbReference type="NCBIfam" id="TIGR04029">
    <property type="entry name" value="CMD_Avi_7170"/>
    <property type="match status" value="1"/>
</dbReference>
<sequence>MSHADVIDHLAGIEPGTPLDAVRSARPEARSQAQASFDALFTPLDAGTFDLVERWAVATVVTAFHGEPSAGAAAFYHQQLVESGAAPSLVDAVTAAAQAGVTEGPYGSFPAGPLSGEDTHGLHLAIDEPLRSRLGERLAAAVEHVHLLVFRPRDSSSEALTRLEDAGWSVDDIVTLSQEVAFLTFQVRVVAGLGTLLATPAAADLSGSIR</sequence>
<evidence type="ECO:0000313" key="2">
    <source>
        <dbReference type="Proteomes" id="UP001501295"/>
    </source>
</evidence>
<reference evidence="2" key="1">
    <citation type="journal article" date="2019" name="Int. J. Syst. Evol. Microbiol.">
        <title>The Global Catalogue of Microorganisms (GCM) 10K type strain sequencing project: providing services to taxonomists for standard genome sequencing and annotation.</title>
        <authorList>
            <consortium name="The Broad Institute Genomics Platform"/>
            <consortium name="The Broad Institute Genome Sequencing Center for Infectious Disease"/>
            <person name="Wu L."/>
            <person name="Ma J."/>
        </authorList>
    </citation>
    <scope>NUCLEOTIDE SEQUENCE [LARGE SCALE GENOMIC DNA]</scope>
    <source>
        <strain evidence="2">JCM 18956</strain>
    </source>
</reference>
<dbReference type="InterPro" id="IPR023982">
    <property type="entry name" value="CHP04029_CMD-like"/>
</dbReference>
<dbReference type="EMBL" id="BAABLM010000001">
    <property type="protein sequence ID" value="GAA4667176.1"/>
    <property type="molecule type" value="Genomic_DNA"/>
</dbReference>